<dbReference type="Gene3D" id="3.40.50.300">
    <property type="entry name" value="P-loop containing nucleotide triphosphate hydrolases"/>
    <property type="match status" value="1"/>
</dbReference>
<dbReference type="RefSeq" id="XP_004337526.1">
    <property type="nucleotide sequence ID" value="XM_004337478.1"/>
</dbReference>
<dbReference type="VEuPathDB" id="AmoebaDB:ACA1_163400"/>
<dbReference type="EC" id="3.6.5.2" evidence="2"/>
<dbReference type="SMART" id="SM00175">
    <property type="entry name" value="RAB"/>
    <property type="match status" value="1"/>
</dbReference>
<comment type="catalytic activity">
    <reaction evidence="4">
        <text>GTP + H2O = GDP + phosphate + H(+)</text>
        <dbReference type="Rhea" id="RHEA:19669"/>
        <dbReference type="ChEBI" id="CHEBI:15377"/>
        <dbReference type="ChEBI" id="CHEBI:15378"/>
        <dbReference type="ChEBI" id="CHEBI:37565"/>
        <dbReference type="ChEBI" id="CHEBI:43474"/>
        <dbReference type="ChEBI" id="CHEBI:58189"/>
        <dbReference type="EC" id="3.6.5.2"/>
    </reaction>
</comment>
<dbReference type="AlphaFoldDB" id="L8GSD7"/>
<dbReference type="GO" id="GO:0003925">
    <property type="term" value="F:G protein activity"/>
    <property type="evidence" value="ECO:0007669"/>
    <property type="project" value="UniProtKB-EC"/>
</dbReference>
<evidence type="ECO:0000256" key="5">
    <source>
        <dbReference type="SAM" id="MobiDB-lite"/>
    </source>
</evidence>
<dbReference type="Pfam" id="PF00071">
    <property type="entry name" value="Ras"/>
    <property type="match status" value="1"/>
</dbReference>
<keyword evidence="7" id="KW-1185">Reference proteome</keyword>
<dbReference type="PROSITE" id="PS51421">
    <property type="entry name" value="RAS"/>
    <property type="match status" value="1"/>
</dbReference>
<feature type="region of interest" description="Disordered" evidence="5">
    <location>
        <begin position="365"/>
        <end position="463"/>
    </location>
</feature>
<organism evidence="6 7">
    <name type="scientific">Acanthamoeba castellanii (strain ATCC 30010 / Neff)</name>
    <dbReference type="NCBI Taxonomy" id="1257118"/>
    <lineage>
        <taxon>Eukaryota</taxon>
        <taxon>Amoebozoa</taxon>
        <taxon>Discosea</taxon>
        <taxon>Longamoebia</taxon>
        <taxon>Centramoebida</taxon>
        <taxon>Acanthamoebidae</taxon>
        <taxon>Acanthamoeba</taxon>
    </lineage>
</organism>
<dbReference type="PROSITE" id="PS51419">
    <property type="entry name" value="RAB"/>
    <property type="match status" value="1"/>
</dbReference>
<feature type="compositionally biased region" description="Low complexity" evidence="5">
    <location>
        <begin position="681"/>
        <end position="692"/>
    </location>
</feature>
<dbReference type="EMBL" id="KB008026">
    <property type="protein sequence ID" value="ELR15513.1"/>
    <property type="molecule type" value="Genomic_DNA"/>
</dbReference>
<name>L8GSD7_ACACF</name>
<evidence type="ECO:0000256" key="4">
    <source>
        <dbReference type="ARBA" id="ARBA00048098"/>
    </source>
</evidence>
<comment type="similarity">
    <text evidence="1">Belongs to the small GTPase superfamily. Ras family.</text>
</comment>
<feature type="compositionally biased region" description="Basic and acidic residues" evidence="5">
    <location>
        <begin position="404"/>
        <end position="419"/>
    </location>
</feature>
<feature type="compositionally biased region" description="Low complexity" evidence="5">
    <location>
        <begin position="574"/>
        <end position="591"/>
    </location>
</feature>
<dbReference type="SUPFAM" id="SSF52540">
    <property type="entry name" value="P-loop containing nucleoside triphosphate hydrolases"/>
    <property type="match status" value="1"/>
</dbReference>
<evidence type="ECO:0000256" key="1">
    <source>
        <dbReference type="ARBA" id="ARBA00008344"/>
    </source>
</evidence>
<evidence type="ECO:0000256" key="3">
    <source>
        <dbReference type="ARBA" id="ARBA00022801"/>
    </source>
</evidence>
<dbReference type="InterPro" id="IPR051065">
    <property type="entry name" value="Ras-related_GTPase"/>
</dbReference>
<dbReference type="InterPro" id="IPR001806">
    <property type="entry name" value="Small_GTPase"/>
</dbReference>
<feature type="region of interest" description="Disordered" evidence="5">
    <location>
        <begin position="668"/>
        <end position="699"/>
    </location>
</feature>
<evidence type="ECO:0000313" key="7">
    <source>
        <dbReference type="Proteomes" id="UP000011083"/>
    </source>
</evidence>
<feature type="compositionally biased region" description="Pro residues" evidence="5">
    <location>
        <begin position="668"/>
        <end position="680"/>
    </location>
</feature>
<feature type="compositionally biased region" description="Low complexity" evidence="5">
    <location>
        <begin position="619"/>
        <end position="629"/>
    </location>
</feature>
<dbReference type="GO" id="GO:0005525">
    <property type="term" value="F:GTP binding"/>
    <property type="evidence" value="ECO:0007669"/>
    <property type="project" value="InterPro"/>
</dbReference>
<dbReference type="InterPro" id="IPR027417">
    <property type="entry name" value="P-loop_NTPase"/>
</dbReference>
<feature type="compositionally biased region" description="Polar residues" evidence="5">
    <location>
        <begin position="369"/>
        <end position="403"/>
    </location>
</feature>
<feature type="compositionally biased region" description="Low complexity" evidence="5">
    <location>
        <begin position="224"/>
        <end position="243"/>
    </location>
</feature>
<dbReference type="KEGG" id="acan:ACA1_163400"/>
<feature type="compositionally biased region" description="Low complexity" evidence="5">
    <location>
        <begin position="322"/>
        <end position="334"/>
    </location>
</feature>
<dbReference type="GeneID" id="14916241"/>
<dbReference type="STRING" id="1257118.L8GSD7"/>
<feature type="region of interest" description="Disordered" evidence="5">
    <location>
        <begin position="551"/>
        <end position="629"/>
    </location>
</feature>
<dbReference type="OrthoDB" id="10002389at2759"/>
<dbReference type="PANTHER" id="PTHR45704">
    <property type="entry name" value="RAS-LIKE FAMILY MEMBER 11"/>
    <property type="match status" value="1"/>
</dbReference>
<evidence type="ECO:0000313" key="6">
    <source>
        <dbReference type="EMBL" id="ELR15513.1"/>
    </source>
</evidence>
<reference evidence="6 7" key="1">
    <citation type="journal article" date="2013" name="Genome Biol.">
        <title>Genome of Acanthamoeba castellanii highlights extensive lateral gene transfer and early evolution of tyrosine kinase signaling.</title>
        <authorList>
            <person name="Clarke M."/>
            <person name="Lohan A.J."/>
            <person name="Liu B."/>
            <person name="Lagkouvardos I."/>
            <person name="Roy S."/>
            <person name="Zafar N."/>
            <person name="Bertelli C."/>
            <person name="Schilde C."/>
            <person name="Kianianmomeni A."/>
            <person name="Burglin T.R."/>
            <person name="Frech C."/>
            <person name="Turcotte B."/>
            <person name="Kopec K.O."/>
            <person name="Synnott J.M."/>
            <person name="Choo C."/>
            <person name="Paponov I."/>
            <person name="Finkler A."/>
            <person name="Soon Heng Tan C."/>
            <person name="Hutchins A.P."/>
            <person name="Weinmeier T."/>
            <person name="Rattei T."/>
            <person name="Chu J.S."/>
            <person name="Gimenez G."/>
            <person name="Irimia M."/>
            <person name="Rigden D.J."/>
            <person name="Fitzpatrick D.A."/>
            <person name="Lorenzo-Morales J."/>
            <person name="Bateman A."/>
            <person name="Chiu C.H."/>
            <person name="Tang P."/>
            <person name="Hegemann P."/>
            <person name="Fromm H."/>
            <person name="Raoult D."/>
            <person name="Greub G."/>
            <person name="Miranda-Saavedra D."/>
            <person name="Chen N."/>
            <person name="Nash P."/>
            <person name="Ginger M.L."/>
            <person name="Horn M."/>
            <person name="Schaap P."/>
            <person name="Caler L."/>
            <person name="Loftus B."/>
        </authorList>
    </citation>
    <scope>NUCLEOTIDE SEQUENCE [LARGE SCALE GENOMIC DNA]</scope>
    <source>
        <strain evidence="6 7">Neff</strain>
    </source>
</reference>
<dbReference type="SMART" id="SM00173">
    <property type="entry name" value="RAS"/>
    <property type="match status" value="1"/>
</dbReference>
<feature type="compositionally biased region" description="Polar residues" evidence="5">
    <location>
        <begin position="205"/>
        <end position="216"/>
    </location>
</feature>
<feature type="region of interest" description="Disordered" evidence="5">
    <location>
        <begin position="169"/>
        <end position="334"/>
    </location>
</feature>
<gene>
    <name evidence="6" type="ORF">ACA1_163400</name>
</gene>
<dbReference type="Proteomes" id="UP000011083">
    <property type="component" value="Unassembled WGS sequence"/>
</dbReference>
<sequence length="699" mass="76017">MSGKEYYNFLVLGAEATGKTCLCSCFSRGLFLDQHDEYKKTITYGTEVDLTIADLGGWHIDSVDQDCLQRIKWAQGIVLVYDITNPSTLQLLSEIKTKVDQVKDIKSTDEFKLPTIVVGTKADLEHARAVTGSELKKWADEHGVSYYTEDVYSAKEVFVRLIGEIRAQEQAKKDARAAPKTPESGEKRKSLISPRSMLSLRKRGQTVSQTDNNAPSKTPEEESGAAAGASASAATEAVNNNQENEQKENEKEKDKEKEKEMKKEQKEKEKEVKKQLKEQKAKEKEEKERQKREQKDRQKAEKLIEKEKKEQEKLEKEKEKLQQQQQQQAKQVEAAVINAAAGEAAPAAEAAPAVVVVTPTDSLEIPAVTVTTSEQETTPGSDTAETPTQPDTTEASTDSQSPVRQEEGDVEGEKKEKEKKERRKRRETIAALLSPRRNSVSSGTHAKESGSVIAPPSEGSMSDNFEVVHEGLVSPRGEGAETLREKKKGRLSIKRFRRSEIFPKAMGARSQSEEEGVGSTITPQVQFLRVTKPLDALADNYKISPVGAESPVLSADPSAPATPVSHPHLAVHQSSHMSPRMRSPSFRSAPAKPLPTTPGMGQHPAPSRQPLPSLPIVKTPSASSTTSHTAPMPAIEVVGEPAPVTSSGAVTFDFPNLEDLPIFQDLFPPPTHLGPPPAPPTTQAAGGAPSASGAGGVMC</sequence>
<accession>L8GSD7</accession>
<feature type="compositionally biased region" description="Basic and acidic residues" evidence="5">
    <location>
        <begin position="244"/>
        <end position="321"/>
    </location>
</feature>
<evidence type="ECO:0000256" key="2">
    <source>
        <dbReference type="ARBA" id="ARBA00011984"/>
    </source>
</evidence>
<proteinExistence type="inferred from homology"/>
<protein>
    <recommendedName>
        <fullName evidence="2">small monomeric GTPase</fullName>
        <ecNumber evidence="2">3.6.5.2</ecNumber>
    </recommendedName>
</protein>
<keyword evidence="3" id="KW-0378">Hydrolase</keyword>
<feature type="compositionally biased region" description="Basic and acidic residues" evidence="5">
    <location>
        <begin position="169"/>
        <end position="189"/>
    </location>
</feature>